<keyword evidence="3" id="KW-1185">Reference proteome</keyword>
<gene>
    <name evidence="1" type="ORF">NMYAN_60022</name>
    <name evidence="2" type="ORF">SAMN05421880_10957</name>
</gene>
<reference evidence="1" key="2">
    <citation type="submission" date="2021-02" db="EMBL/GenBank/DDBJ databases">
        <authorList>
            <person name="Han P."/>
        </authorList>
    </citation>
    <scope>NUCLEOTIDE SEQUENCE</scope>
    <source>
        <strain evidence="1">Nitrosomonas nitrosa 18-3D</strain>
    </source>
</reference>
<evidence type="ECO:0000313" key="1">
    <source>
        <dbReference type="EMBL" id="CAE6516191.1"/>
    </source>
</evidence>
<dbReference type="Proteomes" id="UP000199561">
    <property type="component" value="Unassembled WGS sequence"/>
</dbReference>
<evidence type="ECO:0000313" key="2">
    <source>
        <dbReference type="EMBL" id="SFM20186.1"/>
    </source>
</evidence>
<dbReference type="OrthoDB" id="9180342at2"/>
<dbReference type="EMBL" id="FOUF01000009">
    <property type="protein sequence ID" value="SFM20186.1"/>
    <property type="molecule type" value="Genomic_DNA"/>
</dbReference>
<dbReference type="STRING" id="52442.SAMN05421880_10957"/>
<proteinExistence type="predicted"/>
<dbReference type="AlphaFoldDB" id="A0A1I4NXT0"/>
<dbReference type="EMBL" id="CAJNAP010000052">
    <property type="protein sequence ID" value="CAE6516191.1"/>
    <property type="molecule type" value="Genomic_DNA"/>
</dbReference>
<protein>
    <submittedName>
        <fullName evidence="2">Cytochrome oxidase Cu insertion factor, SCO1/SenC/PrrC family</fullName>
    </submittedName>
    <submittedName>
        <fullName evidence="1">Membrane protein</fullName>
    </submittedName>
</protein>
<dbReference type="RefSeq" id="WP_090667653.1">
    <property type="nucleotide sequence ID" value="NZ_FOUF01000009.1"/>
</dbReference>
<dbReference type="InterPro" id="IPR036249">
    <property type="entry name" value="Thioredoxin-like_sf"/>
</dbReference>
<name>A0A1I4NXT0_9PROT</name>
<dbReference type="Proteomes" id="UP000601736">
    <property type="component" value="Unassembled WGS sequence"/>
</dbReference>
<accession>A0A1I4NXT0</accession>
<organism evidence="2 3">
    <name type="scientific">Nitrosomonas nitrosa</name>
    <dbReference type="NCBI Taxonomy" id="52442"/>
    <lineage>
        <taxon>Bacteria</taxon>
        <taxon>Pseudomonadati</taxon>
        <taxon>Pseudomonadota</taxon>
        <taxon>Betaproteobacteria</taxon>
        <taxon>Nitrosomonadales</taxon>
        <taxon>Nitrosomonadaceae</taxon>
        <taxon>Nitrosomonas</taxon>
    </lineage>
</organism>
<sequence>MSNETVRKNRIKLILLMLLMLSPVIASYLFHVLQIRPEGTVNYGELLEVKALQGQAHDIENNAIFRPKQLRGKWSLITIDSGSCDEYCQKKLYLMRQIRLVQNTEKDRIERVWLIDDQSLPKQEIKEEYEGTILLSAKDSDLLSEFPAQSSQRDHIYVVDPMGNLMMRYPRDPEPKKISDDLKLLLKLSHFEH</sequence>
<evidence type="ECO:0000313" key="3">
    <source>
        <dbReference type="Proteomes" id="UP000199561"/>
    </source>
</evidence>
<dbReference type="SUPFAM" id="SSF52833">
    <property type="entry name" value="Thioredoxin-like"/>
    <property type="match status" value="1"/>
</dbReference>
<reference evidence="2 3" key="1">
    <citation type="submission" date="2016-10" db="EMBL/GenBank/DDBJ databases">
        <authorList>
            <person name="de Groot N.N."/>
        </authorList>
    </citation>
    <scope>NUCLEOTIDE SEQUENCE [LARGE SCALE GENOMIC DNA]</scope>
    <source>
        <strain evidence="2 3">Nm146</strain>
    </source>
</reference>